<comment type="caution">
    <text evidence="1">The sequence shown here is derived from an EMBL/GenBank/DDBJ whole genome shotgun (WGS) entry which is preliminary data.</text>
</comment>
<reference evidence="1 2" key="1">
    <citation type="submission" date="2016-06" db="EMBL/GenBank/DDBJ databases">
        <authorList>
            <person name="Kjaerup R.B."/>
            <person name="Dalgaard T.S."/>
            <person name="Juul-Madsen H.R."/>
        </authorList>
    </citation>
    <scope>NUCLEOTIDE SEQUENCE [LARGE SCALE GENOMIC DNA]</scope>
    <source>
        <strain evidence="1 2">Pb300</strain>
    </source>
</reference>
<feature type="non-terminal residue" evidence="1">
    <location>
        <position position="284"/>
    </location>
</feature>
<dbReference type="VEuPathDB" id="FungiDB:PABG_12218"/>
<name>A0A1D2J7I2_PARBR</name>
<protein>
    <submittedName>
        <fullName evidence="1">Uncharacterized protein</fullName>
    </submittedName>
</protein>
<accession>A0A1D2J7I2</accession>
<dbReference type="AlphaFoldDB" id="A0A1D2J7I2"/>
<evidence type="ECO:0000313" key="2">
    <source>
        <dbReference type="Proteomes" id="UP000242814"/>
    </source>
</evidence>
<proteinExistence type="predicted"/>
<evidence type="ECO:0000313" key="1">
    <source>
        <dbReference type="EMBL" id="ODH15599.1"/>
    </source>
</evidence>
<dbReference type="EMBL" id="LZYO01000346">
    <property type="protein sequence ID" value="ODH15599.1"/>
    <property type="molecule type" value="Genomic_DNA"/>
</dbReference>
<dbReference type="Proteomes" id="UP000242814">
    <property type="component" value="Unassembled WGS sequence"/>
</dbReference>
<sequence length="284" mass="32009">MSSGPSLLWESHEAGLLNANGEASRKSDFDYLSKVATAFINCIKEDTIHIEGSSSNKMFEAVMIEFRRLSAHPSLFPSDEARYRFWILVNLARDKQIEAFRAKNNAKIMEGFSRRANLLAREEDLLVQSLNRPSFKPNLLPWEQFLLKGSPGSGVRLPDTARNATVRLMPIGGVALHLNWLRETKRIQKECENSVLLKGKANAASTSEQSELGKIFIRPEKRVKLCLSVLTIIGYLGSKPLPRGTLSGCPGTFRRHKLNLPQRYQTMPRESAVIDRLENFNDVI</sequence>
<gene>
    <name evidence="1" type="ORF">ACO22_06420</name>
</gene>
<organism evidence="1 2">
    <name type="scientific">Paracoccidioides brasiliensis</name>
    <dbReference type="NCBI Taxonomy" id="121759"/>
    <lineage>
        <taxon>Eukaryota</taxon>
        <taxon>Fungi</taxon>
        <taxon>Dikarya</taxon>
        <taxon>Ascomycota</taxon>
        <taxon>Pezizomycotina</taxon>
        <taxon>Eurotiomycetes</taxon>
        <taxon>Eurotiomycetidae</taxon>
        <taxon>Onygenales</taxon>
        <taxon>Ajellomycetaceae</taxon>
        <taxon>Paracoccidioides</taxon>
    </lineage>
</organism>